<feature type="transmembrane region" description="Helical" evidence="6">
    <location>
        <begin position="96"/>
        <end position="118"/>
    </location>
</feature>
<comment type="subcellular location">
    <subcellularLocation>
        <location evidence="1">Membrane</location>
        <topology evidence="1">Multi-pass membrane protein</topology>
    </subcellularLocation>
</comment>
<keyword evidence="5 6" id="KW-0472">Membrane</keyword>
<dbReference type="Pfam" id="PF04241">
    <property type="entry name" value="DUF423"/>
    <property type="match status" value="1"/>
</dbReference>
<evidence type="ECO:0000256" key="4">
    <source>
        <dbReference type="ARBA" id="ARBA00022989"/>
    </source>
</evidence>
<evidence type="ECO:0000256" key="3">
    <source>
        <dbReference type="ARBA" id="ARBA00022692"/>
    </source>
</evidence>
<evidence type="ECO:0000256" key="1">
    <source>
        <dbReference type="ARBA" id="ARBA00004141"/>
    </source>
</evidence>
<dbReference type="PANTHER" id="PTHR43461">
    <property type="entry name" value="TRANSMEMBRANE PROTEIN 256"/>
    <property type="match status" value="1"/>
</dbReference>
<feature type="transmembrane region" description="Helical" evidence="6">
    <location>
        <begin position="72"/>
        <end position="90"/>
    </location>
</feature>
<keyword evidence="3 6" id="KW-0812">Transmembrane</keyword>
<dbReference type="EMBL" id="JBBKXZ010000003">
    <property type="protein sequence ID" value="MFD3394781.1"/>
    <property type="molecule type" value="Genomic_DNA"/>
</dbReference>
<proteinExistence type="inferred from homology"/>
<keyword evidence="8" id="KW-1185">Reference proteome</keyword>
<evidence type="ECO:0000256" key="5">
    <source>
        <dbReference type="ARBA" id="ARBA00023136"/>
    </source>
</evidence>
<evidence type="ECO:0000256" key="6">
    <source>
        <dbReference type="SAM" id="Phobius"/>
    </source>
</evidence>
<organism evidence="7 8">
    <name type="scientific">Aquirufa avitistagni</name>
    <dbReference type="NCBI Taxonomy" id="3104728"/>
    <lineage>
        <taxon>Bacteria</taxon>
        <taxon>Pseudomonadati</taxon>
        <taxon>Bacteroidota</taxon>
        <taxon>Cytophagia</taxon>
        <taxon>Cytophagales</taxon>
        <taxon>Flectobacillaceae</taxon>
        <taxon>Aquirufa</taxon>
    </lineage>
</organism>
<protein>
    <submittedName>
        <fullName evidence="7">DUF423 domain-containing protein</fullName>
    </submittedName>
</protein>
<evidence type="ECO:0000313" key="7">
    <source>
        <dbReference type="EMBL" id="MFD3394781.1"/>
    </source>
</evidence>
<dbReference type="Proteomes" id="UP001598138">
    <property type="component" value="Unassembled WGS sequence"/>
</dbReference>
<dbReference type="PANTHER" id="PTHR43461:SF1">
    <property type="entry name" value="TRANSMEMBRANE PROTEIN 256"/>
    <property type="match status" value="1"/>
</dbReference>
<accession>A0ABW6DD69</accession>
<feature type="transmembrane region" description="Helical" evidence="6">
    <location>
        <begin position="44"/>
        <end position="60"/>
    </location>
</feature>
<comment type="similarity">
    <text evidence="2">Belongs to the UPF0382 family.</text>
</comment>
<dbReference type="InterPro" id="IPR006696">
    <property type="entry name" value="DUF423"/>
</dbReference>
<dbReference type="RefSeq" id="WP_377983657.1">
    <property type="nucleotide sequence ID" value="NZ_JBBKXZ010000003.1"/>
</dbReference>
<keyword evidence="4 6" id="KW-1133">Transmembrane helix</keyword>
<sequence length="123" mass="13565">MKKFSLFTGSLISGLAIAIGAFGAHAWKDYLREINRLDTFETAAQYQMYGGLTLLLLGVWQIQVSNRLLKSAGYLIFTGSLIFPGSLYLICITQNTFWGMIAPIGGLAYITGFCFMAYGTLKQ</sequence>
<name>A0ABW6DD69_9BACT</name>
<evidence type="ECO:0000256" key="2">
    <source>
        <dbReference type="ARBA" id="ARBA00009694"/>
    </source>
</evidence>
<comment type="caution">
    <text evidence="7">The sequence shown here is derived from an EMBL/GenBank/DDBJ whole genome shotgun (WGS) entry which is preliminary data.</text>
</comment>
<evidence type="ECO:0000313" key="8">
    <source>
        <dbReference type="Proteomes" id="UP001598138"/>
    </source>
</evidence>
<gene>
    <name evidence="7" type="ORF">U0R10_09110</name>
</gene>
<reference evidence="7 8" key="1">
    <citation type="submission" date="2024-03" db="EMBL/GenBank/DDBJ databases">
        <title>Aquirufa genome sequencing.</title>
        <authorList>
            <person name="Pitt A."/>
            <person name="Hahn M.W."/>
        </authorList>
    </citation>
    <scope>NUCLEOTIDE SEQUENCE [LARGE SCALE GENOMIC DNA]</scope>
    <source>
        <strain evidence="7 8">OSTEICH-129V</strain>
    </source>
</reference>